<protein>
    <recommendedName>
        <fullName evidence="4">FHA domain-containing protein</fullName>
    </recommendedName>
</protein>
<feature type="compositionally biased region" description="Basic residues" evidence="1">
    <location>
        <begin position="1532"/>
        <end position="1542"/>
    </location>
</feature>
<feature type="region of interest" description="Disordered" evidence="1">
    <location>
        <begin position="481"/>
        <end position="542"/>
    </location>
</feature>
<feature type="region of interest" description="Disordered" evidence="1">
    <location>
        <begin position="972"/>
        <end position="991"/>
    </location>
</feature>
<feature type="region of interest" description="Disordered" evidence="1">
    <location>
        <begin position="1156"/>
        <end position="1183"/>
    </location>
</feature>
<feature type="compositionally biased region" description="Low complexity" evidence="1">
    <location>
        <begin position="743"/>
        <end position="764"/>
    </location>
</feature>
<evidence type="ECO:0000313" key="2">
    <source>
        <dbReference type="EMBL" id="KYK69167.1"/>
    </source>
</evidence>
<accession>A0A151HII2</accession>
<feature type="compositionally biased region" description="Basic and acidic residues" evidence="1">
    <location>
        <begin position="1471"/>
        <end position="1484"/>
    </location>
</feature>
<feature type="region of interest" description="Disordered" evidence="1">
    <location>
        <begin position="415"/>
        <end position="442"/>
    </location>
</feature>
<feature type="region of interest" description="Disordered" evidence="1">
    <location>
        <begin position="829"/>
        <end position="855"/>
    </location>
</feature>
<gene>
    <name evidence="2" type="ORF">TGPRC2_222250</name>
</gene>
<dbReference type="InterPro" id="IPR008984">
    <property type="entry name" value="SMAD_FHA_dom_sf"/>
</dbReference>
<feature type="region of interest" description="Disordered" evidence="1">
    <location>
        <begin position="1304"/>
        <end position="1542"/>
    </location>
</feature>
<feature type="compositionally biased region" description="Low complexity" evidence="1">
    <location>
        <begin position="423"/>
        <end position="442"/>
    </location>
</feature>
<feature type="region of interest" description="Disordered" evidence="1">
    <location>
        <begin position="1261"/>
        <end position="1289"/>
    </location>
</feature>
<feature type="region of interest" description="Disordered" evidence="1">
    <location>
        <begin position="651"/>
        <end position="715"/>
    </location>
</feature>
<dbReference type="EMBL" id="AHZP02000893">
    <property type="protein sequence ID" value="KYK69167.1"/>
    <property type="molecule type" value="Genomic_DNA"/>
</dbReference>
<feature type="compositionally biased region" description="Low complexity" evidence="1">
    <location>
        <begin position="143"/>
        <end position="180"/>
    </location>
</feature>
<feature type="region of interest" description="Disordered" evidence="1">
    <location>
        <begin position="741"/>
        <end position="764"/>
    </location>
</feature>
<feature type="compositionally biased region" description="Basic and acidic residues" evidence="1">
    <location>
        <begin position="651"/>
        <end position="662"/>
    </location>
</feature>
<feature type="compositionally biased region" description="Polar residues" evidence="1">
    <location>
        <begin position="842"/>
        <end position="851"/>
    </location>
</feature>
<comment type="caution">
    <text evidence="2">The sequence shown here is derived from an EMBL/GenBank/DDBJ whole genome shotgun (WGS) entry which is preliminary data.</text>
</comment>
<dbReference type="OrthoDB" id="332744at2759"/>
<feature type="compositionally biased region" description="Low complexity" evidence="1">
    <location>
        <begin position="972"/>
        <end position="987"/>
    </location>
</feature>
<feature type="region of interest" description="Disordered" evidence="1">
    <location>
        <begin position="322"/>
        <end position="359"/>
    </location>
</feature>
<dbReference type="SUPFAM" id="SSF49879">
    <property type="entry name" value="SMAD/FHA domain"/>
    <property type="match status" value="1"/>
</dbReference>
<evidence type="ECO:0008006" key="4">
    <source>
        <dbReference type="Google" id="ProtNLM"/>
    </source>
</evidence>
<feature type="compositionally biased region" description="Basic and acidic residues" evidence="1">
    <location>
        <begin position="1172"/>
        <end position="1183"/>
    </location>
</feature>
<sequence length="1542" mass="167949">MSWKLINCVSGEVWALPPSLLSPPSPAAPGEEEEANLRKTSSACVSRSPKVASSPLANSPSSSDPVDPAFSVGRSPRCAIRLADCGVSRIHGCFRVLPPSAGNVCLSVRDVLPLPPDSDGSTPRRPRRQLEREAHGHCDRRPSGAARSSESSTVSLSTHPSSLASTLSSALGASPSASSSVPVNSEDGTETPHAADRTAVSDLVWWPASRTGRVFFVDVSSSGTRRNGALLRYPPELREAHRKTRLGKNAAVTAEDPTGERKWFELFDGDVLRFGQCPAEFVLRFFPLVFCLSASTTLGRRASRTELECTDALPVSLAADGLQSTEEDAGDEQREGAQEAQPGTGETKEEKAETMDSRRVDDLLERGRWSGAYFLTDGWHPVCCALLVTEPASLPLTKVLGCVLANRPILSPACLSPPPEEPSSPAGPTSSSNASSSAFPLAAPPGVSASSVGCARGLYVVGCLLESLGASHSWAQSLRKRGETPGELAPRAEASAETAKEPKEVQSPQVAQLSERSSPAFMQRRSEEGAGEPDGAGEPRKKEGVFCCPEAAPDWRYLVPEEGRMALCVKSEKGVLFGREAEAAERSRGGGLADARRKDGKEIVVADAYLPAAALSSSEILKRYAKQPLLISRRNLLRDAVFLFACPRSDGEQKKEKGKKNESQSAQDKSARENKEWRLAREEEPARSESKPRGEREEEEAQARHTLQRKSSDSLADVLRQSQTVVLDFFAEMPRHSSEELRASSTSSFSPSGSSFSSSSSSSSSADLRRALSEALSLSEGESFVCGTFSSGLVRWICEALRARERRDASLSVASPSLFDMADELRGLSEASDGTAPRSFDASVSITSSRPGETVNKEQRRQRAFVLVLPNETAASASDLDTDAADLVRAMISAMYLALGEYLCSRSASSRASVLPFSASAHASLKQLVEAGEMPPVFICSEEQVSLSVLLGRPLFPLARRISPVQAVDLSASMPSNSKHSASSPSAVDRVSYRLEESESLRRMREEALKGALLFAGKQNRDRRPESRENECEEEKSSRRQDDARTEEGGAKRRAKAESLCRTPASQRPPEAKTTSLTPPPRSLPSSQKFRDSESAAVSIAWRETGSGTGEGQKLVKLVPVMGGMLSKREGEKTLETSELEQDAFSGNVSPVCLSSPSLGAGGWQRRRPRGRRQELRENVQTREREDDASLFCERQTNECMNARGWSQERRGKRDQVRPENVKRFRKSRVYMHPGTALERVALAPVASPQLHDCLASPVLRPSRRNERGDGERCAGLRQKRGEKEGHRTDWRRREGCLQEGDLREGHLERGKPGGVCPGDSQLTCGRERRLTGPLGVSSSREEARSEKGGNTGVSLESENSHSCLLKDDEGNELAFESAGKTGERSGSEETVSQRRREPDGDRRFGRRLIIAEMVDEGQERKRRKARREEEEETVEAQRLTRGLQTRRKNSNAGSDGEQEESVEAPPSAERGFRKALQESEKELGRKKKDVRFSGARVADLRNENVAANSSESSDRRVCESLETPAQTAGAPKRRRLPWQQR</sequence>
<feature type="compositionally biased region" description="Basic and acidic residues" evidence="1">
    <location>
        <begin position="1264"/>
        <end position="1289"/>
    </location>
</feature>
<feature type="region of interest" description="Disordered" evidence="1">
    <location>
        <begin position="19"/>
        <end position="70"/>
    </location>
</feature>
<feature type="compositionally biased region" description="Basic and acidic residues" evidence="1">
    <location>
        <begin position="128"/>
        <end position="142"/>
    </location>
</feature>
<feature type="compositionally biased region" description="Polar residues" evidence="1">
    <location>
        <begin position="506"/>
        <end position="517"/>
    </location>
</feature>
<feature type="compositionally biased region" description="Low complexity" evidence="1">
    <location>
        <begin position="52"/>
        <end position="63"/>
    </location>
</feature>
<name>A0A151HII2_TOXGO</name>
<organism evidence="2 3">
    <name type="scientific">Toxoplasma gondii TgCatPRC2</name>
    <dbReference type="NCBI Taxonomy" id="1130821"/>
    <lineage>
        <taxon>Eukaryota</taxon>
        <taxon>Sar</taxon>
        <taxon>Alveolata</taxon>
        <taxon>Apicomplexa</taxon>
        <taxon>Conoidasida</taxon>
        <taxon>Coccidia</taxon>
        <taxon>Eucoccidiorida</taxon>
        <taxon>Eimeriorina</taxon>
        <taxon>Sarcocystidae</taxon>
        <taxon>Toxoplasma</taxon>
    </lineage>
</organism>
<feature type="region of interest" description="Disordered" evidence="1">
    <location>
        <begin position="112"/>
        <end position="194"/>
    </location>
</feature>
<proteinExistence type="predicted"/>
<feature type="compositionally biased region" description="Basic and acidic residues" evidence="1">
    <location>
        <begin position="1382"/>
        <end position="1404"/>
    </location>
</feature>
<feature type="compositionally biased region" description="Basic and acidic residues" evidence="1">
    <location>
        <begin position="346"/>
        <end position="359"/>
    </location>
</feature>
<dbReference type="Gene3D" id="2.60.200.20">
    <property type="match status" value="1"/>
</dbReference>
<evidence type="ECO:0000313" key="3">
    <source>
        <dbReference type="Proteomes" id="UP000075225"/>
    </source>
</evidence>
<feature type="compositionally biased region" description="Basic and acidic residues" evidence="1">
    <location>
        <begin position="669"/>
        <end position="696"/>
    </location>
</feature>
<evidence type="ECO:0000256" key="1">
    <source>
        <dbReference type="SAM" id="MobiDB-lite"/>
    </source>
</evidence>
<dbReference type="Proteomes" id="UP000075225">
    <property type="component" value="Unassembled WGS sequence"/>
</dbReference>
<dbReference type="VEuPathDB" id="ToxoDB:TGPRC2_222250"/>
<feature type="region of interest" description="Disordered" evidence="1">
    <location>
        <begin position="1016"/>
        <end position="1095"/>
    </location>
</feature>
<feature type="compositionally biased region" description="Polar residues" evidence="1">
    <location>
        <begin position="1353"/>
        <end position="1363"/>
    </location>
</feature>
<reference evidence="3" key="1">
    <citation type="submission" date="2016-03" db="EMBL/GenBank/DDBJ databases">
        <authorList>
            <person name="Sibley D."/>
            <person name="Venepally P."/>
            <person name="Karamycheva S."/>
            <person name="Hadjithomas M."/>
            <person name="Khan A."/>
            <person name="Brunk B."/>
            <person name="Roos D."/>
            <person name="Caler E."/>
            <person name="Lorenzi H."/>
        </authorList>
    </citation>
    <scope>NUCLEOTIDE SEQUENCE [LARGE SCALE GENOMIC DNA]</scope>
    <source>
        <strain evidence="3">TgCatPRC2</strain>
    </source>
</reference>
<feature type="compositionally biased region" description="Basic and acidic residues" evidence="1">
    <location>
        <begin position="1019"/>
        <end position="1059"/>
    </location>
</feature>